<keyword evidence="3" id="KW-1185">Reference proteome</keyword>
<comment type="caution">
    <text evidence="2">The sequence shown here is derived from an EMBL/GenBank/DDBJ whole genome shotgun (WGS) entry which is preliminary data.</text>
</comment>
<reference evidence="3" key="1">
    <citation type="journal article" date="2019" name="Int. J. Syst. Evol. Microbiol.">
        <title>The Global Catalogue of Microorganisms (GCM) 10K type strain sequencing project: providing services to taxonomists for standard genome sequencing and annotation.</title>
        <authorList>
            <consortium name="The Broad Institute Genomics Platform"/>
            <consortium name="The Broad Institute Genome Sequencing Center for Infectious Disease"/>
            <person name="Wu L."/>
            <person name="Ma J."/>
        </authorList>
    </citation>
    <scope>NUCLEOTIDE SEQUENCE [LARGE SCALE GENOMIC DNA]</scope>
    <source>
        <strain evidence="3">JCM 18542</strain>
    </source>
</reference>
<dbReference type="SUPFAM" id="SSF55469">
    <property type="entry name" value="FMN-dependent nitroreductase-like"/>
    <property type="match status" value="1"/>
</dbReference>
<evidence type="ECO:0000313" key="3">
    <source>
        <dbReference type="Proteomes" id="UP001500839"/>
    </source>
</evidence>
<dbReference type="Proteomes" id="UP001500839">
    <property type="component" value="Unassembled WGS sequence"/>
</dbReference>
<dbReference type="Gene3D" id="3.40.109.10">
    <property type="entry name" value="NADH Oxidase"/>
    <property type="match status" value="1"/>
</dbReference>
<accession>A0ABP9C486</accession>
<evidence type="ECO:0000259" key="1">
    <source>
        <dbReference type="Pfam" id="PF00881"/>
    </source>
</evidence>
<protein>
    <recommendedName>
        <fullName evidence="1">Nitroreductase domain-containing protein</fullName>
    </recommendedName>
</protein>
<dbReference type="CDD" id="cd02142">
    <property type="entry name" value="McbC_SagB-like_oxidoreductase"/>
    <property type="match status" value="1"/>
</dbReference>
<sequence length="208" mass="21487">MVADGTVNHRRDEPPGLDAAGALLAARASTKSFSDAPVPVQLLTRLLAVAVGDRADGGRAYPSAHALHPVDVFVAVGKVDGLQAGAYRFDNPEHALTPGARGDHRRALAQATLDAGWAAECPALLLLTADLDAADRAFDTQGSARGSRYCWIEVGAIAENIHICAAALGLGTVFLGGIDDDAMRTAAEPIVEGSRSVLGLMPLGFAAR</sequence>
<dbReference type="InterPro" id="IPR052544">
    <property type="entry name" value="Bacteriocin_Proc_Enz"/>
</dbReference>
<proteinExistence type="predicted"/>
<dbReference type="PANTHER" id="PTHR43745:SF2">
    <property type="entry name" value="NITROREDUCTASE MJ1384-RELATED"/>
    <property type="match status" value="1"/>
</dbReference>
<dbReference type="InterPro" id="IPR020051">
    <property type="entry name" value="SagB-type_dehydrogenase"/>
</dbReference>
<gene>
    <name evidence="2" type="ORF">GCM10023353_00920</name>
</gene>
<name>A0ABP9C486_9ACTN</name>
<dbReference type="PANTHER" id="PTHR43745">
    <property type="entry name" value="NITROREDUCTASE MJ1384-RELATED"/>
    <property type="match status" value="1"/>
</dbReference>
<evidence type="ECO:0000313" key="2">
    <source>
        <dbReference type="EMBL" id="GAA4802694.1"/>
    </source>
</evidence>
<dbReference type="NCBIfam" id="TIGR03605">
    <property type="entry name" value="antibiot_sagB"/>
    <property type="match status" value="1"/>
</dbReference>
<feature type="domain" description="Nitroreductase" evidence="1">
    <location>
        <begin position="25"/>
        <end position="188"/>
    </location>
</feature>
<dbReference type="InterPro" id="IPR029479">
    <property type="entry name" value="Nitroreductase"/>
</dbReference>
<dbReference type="RefSeq" id="WP_200171274.1">
    <property type="nucleotide sequence ID" value="NZ_BAABKQ010000001.1"/>
</dbReference>
<dbReference type="InterPro" id="IPR000415">
    <property type="entry name" value="Nitroreductase-like"/>
</dbReference>
<dbReference type="EMBL" id="BAABKQ010000001">
    <property type="protein sequence ID" value="GAA4802694.1"/>
    <property type="molecule type" value="Genomic_DNA"/>
</dbReference>
<dbReference type="Pfam" id="PF00881">
    <property type="entry name" value="Nitroreductase"/>
    <property type="match status" value="1"/>
</dbReference>
<organism evidence="2 3">
    <name type="scientific">Tomitella cavernea</name>
    <dbReference type="NCBI Taxonomy" id="1387982"/>
    <lineage>
        <taxon>Bacteria</taxon>
        <taxon>Bacillati</taxon>
        <taxon>Actinomycetota</taxon>
        <taxon>Actinomycetes</taxon>
        <taxon>Mycobacteriales</taxon>
        <taxon>Tomitella</taxon>
    </lineage>
</organism>